<dbReference type="EMBL" id="BAAAFR010000001">
    <property type="protein sequence ID" value="GAA0313936.1"/>
    <property type="molecule type" value="Genomic_DNA"/>
</dbReference>
<dbReference type="SUPFAM" id="SSF54909">
    <property type="entry name" value="Dimeric alpha+beta barrel"/>
    <property type="match status" value="1"/>
</dbReference>
<dbReference type="InterPro" id="IPR036388">
    <property type="entry name" value="WH-like_DNA-bd_sf"/>
</dbReference>
<dbReference type="PANTHER" id="PTHR30154">
    <property type="entry name" value="LEUCINE-RESPONSIVE REGULATORY PROTEIN"/>
    <property type="match status" value="1"/>
</dbReference>
<keyword evidence="1" id="KW-0805">Transcription regulation</keyword>
<dbReference type="Gene3D" id="1.10.10.10">
    <property type="entry name" value="Winged helix-like DNA-binding domain superfamily/Winged helix DNA-binding domain"/>
    <property type="match status" value="1"/>
</dbReference>
<name>A0ABP3FBD9_9GAMM</name>
<organism evidence="5 6">
    <name type="scientific">Psychrobacter aestuarii</name>
    <dbReference type="NCBI Taxonomy" id="556327"/>
    <lineage>
        <taxon>Bacteria</taxon>
        <taxon>Pseudomonadati</taxon>
        <taxon>Pseudomonadota</taxon>
        <taxon>Gammaproteobacteria</taxon>
        <taxon>Moraxellales</taxon>
        <taxon>Moraxellaceae</taxon>
        <taxon>Psychrobacter</taxon>
    </lineage>
</organism>
<dbReference type="InterPro" id="IPR000485">
    <property type="entry name" value="AsnC-type_HTH_dom"/>
</dbReference>
<evidence type="ECO:0000256" key="2">
    <source>
        <dbReference type="ARBA" id="ARBA00023125"/>
    </source>
</evidence>
<keyword evidence="6" id="KW-1185">Reference proteome</keyword>
<accession>A0ABP3FBD9</accession>
<dbReference type="Pfam" id="PF01037">
    <property type="entry name" value="AsnC_trans_reg"/>
    <property type="match status" value="1"/>
</dbReference>
<feature type="domain" description="HTH asnC-type" evidence="4">
    <location>
        <begin position="14"/>
        <end position="75"/>
    </location>
</feature>
<proteinExistence type="predicted"/>
<sequence>MPTSIKNNQLLPDIDATDKALLRLLQNDARISITELAERVHLSATPCARRVKRLEELGIIKGYHTQTDAEKLGYPLAIFIAISMDRHTAERFAQFEARIQSFDEVISCSIVTGRSEDYLIKVRVRDMAHYEEFLLHRLNRIEGVAQVHTSFELREVFNRSVV</sequence>
<dbReference type="SUPFAM" id="SSF46785">
    <property type="entry name" value="Winged helix' DNA-binding domain"/>
    <property type="match status" value="1"/>
</dbReference>
<evidence type="ECO:0000313" key="5">
    <source>
        <dbReference type="EMBL" id="GAA0313936.1"/>
    </source>
</evidence>
<dbReference type="RefSeq" id="WP_201503625.1">
    <property type="nucleotide sequence ID" value="NZ_BAAAFR010000001.1"/>
</dbReference>
<dbReference type="Proteomes" id="UP001501787">
    <property type="component" value="Unassembled WGS sequence"/>
</dbReference>
<dbReference type="PROSITE" id="PS50956">
    <property type="entry name" value="HTH_ASNC_2"/>
    <property type="match status" value="1"/>
</dbReference>
<dbReference type="InterPro" id="IPR011991">
    <property type="entry name" value="ArsR-like_HTH"/>
</dbReference>
<reference evidence="6" key="1">
    <citation type="journal article" date="2019" name="Int. J. Syst. Evol. Microbiol.">
        <title>The Global Catalogue of Microorganisms (GCM) 10K type strain sequencing project: providing services to taxonomists for standard genome sequencing and annotation.</title>
        <authorList>
            <consortium name="The Broad Institute Genomics Platform"/>
            <consortium name="The Broad Institute Genome Sequencing Center for Infectious Disease"/>
            <person name="Wu L."/>
            <person name="Ma J."/>
        </authorList>
    </citation>
    <scope>NUCLEOTIDE SEQUENCE [LARGE SCALE GENOMIC DNA]</scope>
    <source>
        <strain evidence="6">JCM 16343</strain>
    </source>
</reference>
<protein>
    <submittedName>
        <fullName evidence="5">Lrp/AsnC family transcriptional regulator</fullName>
    </submittedName>
</protein>
<evidence type="ECO:0000256" key="1">
    <source>
        <dbReference type="ARBA" id="ARBA00023015"/>
    </source>
</evidence>
<dbReference type="PRINTS" id="PR00033">
    <property type="entry name" value="HTHASNC"/>
</dbReference>
<dbReference type="InterPro" id="IPR019888">
    <property type="entry name" value="Tscrpt_reg_AsnC-like"/>
</dbReference>
<dbReference type="SMART" id="SM00344">
    <property type="entry name" value="HTH_ASNC"/>
    <property type="match status" value="1"/>
</dbReference>
<dbReference type="InterPro" id="IPR019887">
    <property type="entry name" value="Tscrpt_reg_AsnC/Lrp_C"/>
</dbReference>
<dbReference type="Pfam" id="PF13412">
    <property type="entry name" value="HTH_24"/>
    <property type="match status" value="1"/>
</dbReference>
<evidence type="ECO:0000313" key="6">
    <source>
        <dbReference type="Proteomes" id="UP001501787"/>
    </source>
</evidence>
<dbReference type="InterPro" id="IPR036390">
    <property type="entry name" value="WH_DNA-bd_sf"/>
</dbReference>
<dbReference type="CDD" id="cd00090">
    <property type="entry name" value="HTH_ARSR"/>
    <property type="match status" value="1"/>
</dbReference>
<dbReference type="PANTHER" id="PTHR30154:SF34">
    <property type="entry name" value="TRANSCRIPTIONAL REGULATOR AZLB"/>
    <property type="match status" value="1"/>
</dbReference>
<evidence type="ECO:0000259" key="4">
    <source>
        <dbReference type="PROSITE" id="PS50956"/>
    </source>
</evidence>
<evidence type="ECO:0000256" key="3">
    <source>
        <dbReference type="ARBA" id="ARBA00023163"/>
    </source>
</evidence>
<keyword evidence="2" id="KW-0238">DNA-binding</keyword>
<dbReference type="InterPro" id="IPR011008">
    <property type="entry name" value="Dimeric_a/b-barrel"/>
</dbReference>
<keyword evidence="3" id="KW-0804">Transcription</keyword>
<dbReference type="Gene3D" id="3.30.70.920">
    <property type="match status" value="1"/>
</dbReference>
<gene>
    <name evidence="5" type="ORF">GCM10009129_09040</name>
</gene>
<comment type="caution">
    <text evidence="5">The sequence shown here is derived from an EMBL/GenBank/DDBJ whole genome shotgun (WGS) entry which is preliminary data.</text>
</comment>